<keyword evidence="5 8" id="KW-0808">Transferase</keyword>
<dbReference type="EC" id="2.5.1.54" evidence="8"/>
<protein>
    <recommendedName>
        <fullName evidence="8">Phospho-2-dehydro-3-deoxyheptonate aldolase</fullName>
        <ecNumber evidence="8">2.5.1.54</ecNumber>
    </recommendedName>
</protein>
<dbReference type="GO" id="GO:0009423">
    <property type="term" value="P:chorismate biosynthetic process"/>
    <property type="evidence" value="ECO:0007669"/>
    <property type="project" value="UniProtKB-UniPathway"/>
</dbReference>
<evidence type="ECO:0000256" key="8">
    <source>
        <dbReference type="PIRNR" id="PIRNR001361"/>
    </source>
</evidence>
<dbReference type="GO" id="GO:0003849">
    <property type="term" value="F:3-deoxy-7-phosphoheptulonate synthase activity"/>
    <property type="evidence" value="ECO:0007669"/>
    <property type="project" value="UniProtKB-EC"/>
</dbReference>
<proteinExistence type="inferred from homology"/>
<evidence type="ECO:0000313" key="11">
    <source>
        <dbReference type="Proteomes" id="UP000575898"/>
    </source>
</evidence>
<dbReference type="Gene3D" id="3.20.20.70">
    <property type="entry name" value="Aldolase class I"/>
    <property type="match status" value="1"/>
</dbReference>
<dbReference type="AlphaFoldDB" id="A0A840MMT4"/>
<comment type="pathway">
    <text evidence="2 8">Metabolic intermediate biosynthesis; chorismate biosynthesis; chorismate from D-erythrose 4-phosphate and phosphoenolpyruvate: step 1/7.</text>
</comment>
<reference evidence="10 11" key="1">
    <citation type="submission" date="2020-08" db="EMBL/GenBank/DDBJ databases">
        <title>Genomic Encyclopedia of Type Strains, Phase IV (KMG-IV): sequencing the most valuable type-strain genomes for metagenomic binning, comparative biology and taxonomic classification.</title>
        <authorList>
            <person name="Goeker M."/>
        </authorList>
    </citation>
    <scope>NUCLEOTIDE SEQUENCE [LARGE SCALE GENOMIC DNA]</scope>
    <source>
        <strain evidence="10 11">DSM 27165</strain>
    </source>
</reference>
<feature type="domain" description="DAHP synthetase I/KDSA" evidence="9">
    <location>
        <begin position="51"/>
        <end position="344"/>
    </location>
</feature>
<keyword evidence="4 8" id="KW-0028">Amino-acid biosynthesis</keyword>
<dbReference type="Proteomes" id="UP000575898">
    <property type="component" value="Unassembled WGS sequence"/>
</dbReference>
<dbReference type="GO" id="GO:0008652">
    <property type="term" value="P:amino acid biosynthetic process"/>
    <property type="evidence" value="ECO:0007669"/>
    <property type="project" value="UniProtKB-KW"/>
</dbReference>
<dbReference type="NCBIfam" id="TIGR00034">
    <property type="entry name" value="aroFGH"/>
    <property type="match status" value="1"/>
</dbReference>
<dbReference type="NCBIfam" id="NF009395">
    <property type="entry name" value="PRK12755.1"/>
    <property type="match status" value="1"/>
</dbReference>
<organism evidence="10 11">
    <name type="scientific">Chitinivorax tropicus</name>
    <dbReference type="NCBI Taxonomy" id="714531"/>
    <lineage>
        <taxon>Bacteria</taxon>
        <taxon>Pseudomonadati</taxon>
        <taxon>Pseudomonadota</taxon>
        <taxon>Betaproteobacteria</taxon>
        <taxon>Chitinivorax</taxon>
    </lineage>
</organism>
<dbReference type="UniPathway" id="UPA00053">
    <property type="reaction ID" value="UER00084"/>
</dbReference>
<sequence length="365" mass="40015">MKRDLTETHTGALGRRVVAEAMPSPVELRGQLPGNACTVASVAEGRRMLTEILDRNDPRWVVIVGPCSIHDPVAALDYAQRLRQLAEDVSDTLVLVMRAYFEKPRTTIGWKGLINDPHLDGSCRMGEGMYLARDTLLQLGGLGLPVATEALDLFSMAYLGDLVSWAAIGARTTESQPHREMSSGLPMPVGFKNGTDGNVEVAIHAMGAAARSHTYLGMDEDGRMAILRSSGNPFGHLILRGGGRPNYDAVSIRHAEQTMIRHQVPANIVVDCAHGNSNKQPQRQPLVMMDVVSQIEQGNRSIVGVMIESFLEAGSQAIQPDRDRMKYGCSVTDACIDWHTTEQLVRQAHRRLRPLLAQRFLHTAA</sequence>
<comment type="function">
    <text evidence="1 8">Stereospecific condensation of phosphoenolpyruvate (PEP) and D-erythrose-4-phosphate (E4P) giving rise to 3-deoxy-D-arabino-heptulosonate-7-phosphate (DAHP).</text>
</comment>
<accession>A0A840MMT4</accession>
<evidence type="ECO:0000259" key="9">
    <source>
        <dbReference type="Pfam" id="PF00793"/>
    </source>
</evidence>
<dbReference type="RefSeq" id="WP_184038578.1">
    <property type="nucleotide sequence ID" value="NZ_JACHHY010000011.1"/>
</dbReference>
<gene>
    <name evidence="10" type="ORF">HNQ59_002068</name>
</gene>
<dbReference type="GO" id="GO:0009073">
    <property type="term" value="P:aromatic amino acid family biosynthetic process"/>
    <property type="evidence" value="ECO:0007669"/>
    <property type="project" value="UniProtKB-KW"/>
</dbReference>
<comment type="catalytic activity">
    <reaction evidence="7 8">
        <text>D-erythrose 4-phosphate + phosphoenolpyruvate + H2O = 7-phospho-2-dehydro-3-deoxy-D-arabino-heptonate + phosphate</text>
        <dbReference type="Rhea" id="RHEA:14717"/>
        <dbReference type="ChEBI" id="CHEBI:15377"/>
        <dbReference type="ChEBI" id="CHEBI:16897"/>
        <dbReference type="ChEBI" id="CHEBI:43474"/>
        <dbReference type="ChEBI" id="CHEBI:58394"/>
        <dbReference type="ChEBI" id="CHEBI:58702"/>
        <dbReference type="EC" id="2.5.1.54"/>
    </reaction>
</comment>
<dbReference type="PANTHER" id="PTHR21225:SF10">
    <property type="entry name" value="PHOSPHO-2-DEHYDRO-3-DEOXYHEPTONATE ALDOLASE, TYR-SENSITIVE"/>
    <property type="match status" value="1"/>
</dbReference>
<dbReference type="GO" id="GO:0042802">
    <property type="term" value="F:identical protein binding"/>
    <property type="evidence" value="ECO:0007669"/>
    <property type="project" value="UniProtKB-ARBA"/>
</dbReference>
<dbReference type="Pfam" id="PF00793">
    <property type="entry name" value="DAHP_synth_1"/>
    <property type="match status" value="1"/>
</dbReference>
<evidence type="ECO:0000256" key="5">
    <source>
        <dbReference type="ARBA" id="ARBA00022679"/>
    </source>
</evidence>
<name>A0A840MMT4_9PROT</name>
<evidence type="ECO:0000256" key="4">
    <source>
        <dbReference type="ARBA" id="ARBA00022605"/>
    </source>
</evidence>
<evidence type="ECO:0000313" key="10">
    <source>
        <dbReference type="EMBL" id="MBB5018775.1"/>
    </source>
</evidence>
<keyword evidence="11" id="KW-1185">Reference proteome</keyword>
<dbReference type="PIRSF" id="PIRSF001361">
    <property type="entry name" value="DAHP_synthase"/>
    <property type="match status" value="1"/>
</dbReference>
<dbReference type="InterPro" id="IPR006219">
    <property type="entry name" value="DAHP_synth_1"/>
</dbReference>
<evidence type="ECO:0000256" key="7">
    <source>
        <dbReference type="ARBA" id="ARBA00047508"/>
    </source>
</evidence>
<comment type="caution">
    <text evidence="10">The sequence shown here is derived from an EMBL/GenBank/DDBJ whole genome shotgun (WGS) entry which is preliminary data.</text>
</comment>
<keyword evidence="6 8" id="KW-0057">Aromatic amino acid biosynthesis</keyword>
<dbReference type="InterPro" id="IPR013785">
    <property type="entry name" value="Aldolase_TIM"/>
</dbReference>
<dbReference type="EMBL" id="JACHHY010000011">
    <property type="protein sequence ID" value="MBB5018775.1"/>
    <property type="molecule type" value="Genomic_DNA"/>
</dbReference>
<dbReference type="FunFam" id="3.20.20.70:FF:000005">
    <property type="entry name" value="Phospho-2-dehydro-3-deoxyheptonate aldolase"/>
    <property type="match status" value="1"/>
</dbReference>
<dbReference type="SUPFAM" id="SSF51569">
    <property type="entry name" value="Aldolase"/>
    <property type="match status" value="1"/>
</dbReference>
<dbReference type="PANTHER" id="PTHR21225">
    <property type="entry name" value="PHOSPHO-2-DEHYDRO-3-DEOXYHEPTONATE ALDOLASE DAHP SYNTHETASE"/>
    <property type="match status" value="1"/>
</dbReference>
<dbReference type="GO" id="GO:0005737">
    <property type="term" value="C:cytoplasm"/>
    <property type="evidence" value="ECO:0007669"/>
    <property type="project" value="TreeGrafter"/>
</dbReference>
<evidence type="ECO:0000256" key="1">
    <source>
        <dbReference type="ARBA" id="ARBA00003726"/>
    </source>
</evidence>
<evidence type="ECO:0000256" key="6">
    <source>
        <dbReference type="ARBA" id="ARBA00023141"/>
    </source>
</evidence>
<dbReference type="InterPro" id="IPR006218">
    <property type="entry name" value="DAHP1/KDSA"/>
</dbReference>
<evidence type="ECO:0000256" key="2">
    <source>
        <dbReference type="ARBA" id="ARBA00004688"/>
    </source>
</evidence>
<evidence type="ECO:0000256" key="3">
    <source>
        <dbReference type="ARBA" id="ARBA00007985"/>
    </source>
</evidence>
<comment type="similarity">
    <text evidence="3 8">Belongs to the class-I DAHP synthase family.</text>
</comment>